<reference evidence="2" key="2">
    <citation type="submission" date="2023-02" db="EMBL/GenBank/DDBJ databases">
        <authorList>
            <consortium name="DOE Joint Genome Institute"/>
            <person name="Mondo S.J."/>
            <person name="Chang Y."/>
            <person name="Wang Y."/>
            <person name="Ahrendt S."/>
            <person name="Andreopoulos W."/>
            <person name="Barry K."/>
            <person name="Beard J."/>
            <person name="Benny G.L."/>
            <person name="Blankenship S."/>
            <person name="Bonito G."/>
            <person name="Cuomo C."/>
            <person name="Desiro A."/>
            <person name="Gervers K.A."/>
            <person name="Hundley H."/>
            <person name="Kuo A."/>
            <person name="LaButti K."/>
            <person name="Lang B.F."/>
            <person name="Lipzen A."/>
            <person name="O'Donnell K."/>
            <person name="Pangilinan J."/>
            <person name="Reynolds N."/>
            <person name="Sandor L."/>
            <person name="Smith M.W."/>
            <person name="Tsang A."/>
            <person name="Grigoriev I.V."/>
            <person name="Stajich J.E."/>
            <person name="Spatafora J.W."/>
        </authorList>
    </citation>
    <scope>NUCLEOTIDE SEQUENCE</scope>
    <source>
        <strain evidence="2">RSA 2281</strain>
    </source>
</reference>
<dbReference type="Proteomes" id="UP001209540">
    <property type="component" value="Unassembled WGS sequence"/>
</dbReference>
<keyword evidence="3" id="KW-1185">Reference proteome</keyword>
<accession>A0AAD5K6V4</accession>
<evidence type="ECO:0000313" key="2">
    <source>
        <dbReference type="EMBL" id="KAI9257394.1"/>
    </source>
</evidence>
<feature type="region of interest" description="Disordered" evidence="1">
    <location>
        <begin position="126"/>
        <end position="226"/>
    </location>
</feature>
<dbReference type="EMBL" id="JAIXMP010000020">
    <property type="protein sequence ID" value="KAI9257394.1"/>
    <property type="molecule type" value="Genomic_DNA"/>
</dbReference>
<feature type="compositionally biased region" description="Acidic residues" evidence="1">
    <location>
        <begin position="130"/>
        <end position="146"/>
    </location>
</feature>
<evidence type="ECO:0000313" key="3">
    <source>
        <dbReference type="Proteomes" id="UP001209540"/>
    </source>
</evidence>
<feature type="compositionally biased region" description="Basic and acidic residues" evidence="1">
    <location>
        <begin position="212"/>
        <end position="226"/>
    </location>
</feature>
<feature type="compositionally biased region" description="Basic and acidic residues" evidence="1">
    <location>
        <begin position="91"/>
        <end position="101"/>
    </location>
</feature>
<dbReference type="AlphaFoldDB" id="A0AAD5K6V4"/>
<reference evidence="2" key="1">
    <citation type="journal article" date="2022" name="IScience">
        <title>Evolution of zygomycete secretomes and the origins of terrestrial fungal ecologies.</title>
        <authorList>
            <person name="Chang Y."/>
            <person name="Wang Y."/>
            <person name="Mondo S."/>
            <person name="Ahrendt S."/>
            <person name="Andreopoulos W."/>
            <person name="Barry K."/>
            <person name="Beard J."/>
            <person name="Benny G.L."/>
            <person name="Blankenship S."/>
            <person name="Bonito G."/>
            <person name="Cuomo C."/>
            <person name="Desiro A."/>
            <person name="Gervers K.A."/>
            <person name="Hundley H."/>
            <person name="Kuo A."/>
            <person name="LaButti K."/>
            <person name="Lang B.F."/>
            <person name="Lipzen A."/>
            <person name="O'Donnell K."/>
            <person name="Pangilinan J."/>
            <person name="Reynolds N."/>
            <person name="Sandor L."/>
            <person name="Smith M.E."/>
            <person name="Tsang A."/>
            <person name="Grigoriev I.V."/>
            <person name="Stajich J.E."/>
            <person name="Spatafora J.W."/>
        </authorList>
    </citation>
    <scope>NUCLEOTIDE SEQUENCE</scope>
    <source>
        <strain evidence="2">RSA 2281</strain>
    </source>
</reference>
<organism evidence="2 3">
    <name type="scientific">Phascolomyces articulosus</name>
    <dbReference type="NCBI Taxonomy" id="60185"/>
    <lineage>
        <taxon>Eukaryota</taxon>
        <taxon>Fungi</taxon>
        <taxon>Fungi incertae sedis</taxon>
        <taxon>Mucoromycota</taxon>
        <taxon>Mucoromycotina</taxon>
        <taxon>Mucoromycetes</taxon>
        <taxon>Mucorales</taxon>
        <taxon>Lichtheimiaceae</taxon>
        <taxon>Phascolomyces</taxon>
    </lineage>
</organism>
<name>A0AAD5K6V4_9FUNG</name>
<proteinExistence type="predicted"/>
<feature type="region of interest" description="Disordered" evidence="1">
    <location>
        <begin position="1"/>
        <end position="30"/>
    </location>
</feature>
<feature type="compositionally biased region" description="Basic and acidic residues" evidence="1">
    <location>
        <begin position="172"/>
        <end position="186"/>
    </location>
</feature>
<feature type="region of interest" description="Disordered" evidence="1">
    <location>
        <begin position="56"/>
        <end position="105"/>
    </location>
</feature>
<gene>
    <name evidence="2" type="ORF">BDA99DRAFT_539492</name>
</gene>
<evidence type="ECO:0000256" key="1">
    <source>
        <dbReference type="SAM" id="MobiDB-lite"/>
    </source>
</evidence>
<protein>
    <submittedName>
        <fullName evidence="2">Uncharacterized protein</fullName>
    </submittedName>
</protein>
<sequence>MVEAHAEEGGANLRPVENGPDAEPGLGYLGSLMGNIDGDVSVERLTQRVLDDRSGGAYIGQATDEGRGFENSDNIGADLHDSNSTSNDQNNEEHNDNRSIDNDDSFPSSMIPLLITQAVKITTIIPPTVNDDDPSNSEDGDDDSNNSDEKSSDSDNDEPSPDTGDNNAPFNRRVDDVGSSSRDDPCQGKQLKKKRGNNENEDDTIQNKKARHDIGKRMELRPRHKN</sequence>
<comment type="caution">
    <text evidence="2">The sequence shown here is derived from an EMBL/GenBank/DDBJ whole genome shotgun (WGS) entry which is preliminary data.</text>
</comment>